<evidence type="ECO:0000256" key="4">
    <source>
        <dbReference type="ARBA" id="ARBA00022989"/>
    </source>
</evidence>
<dbReference type="EMBL" id="CP002400">
    <property type="protein sequence ID" value="ADU26377.1"/>
    <property type="molecule type" value="Genomic_DNA"/>
</dbReference>
<keyword evidence="8" id="KW-1185">Reference proteome</keyword>
<sequence>MLPEFLHGWQIKKVNAGSTRKQVLISLISIALGLLFCGVLVFFSGDDPLSLYQQIFSSAFGSLYGFSETVVEAIPLALCALGVMVAFRMKLWNIGAEGQFYMGAFGATFLALTFPQLPAILLLPLMALAGLVCGGVWALLPAIPKALWNVNETISTLLMNYIAILWTTYLVFGPWRDPKGKNFPLTVAFSSGATLPTLGGTRISISLIVAVLLAVGLFFVFRYSKWGYEIRVSGSSRKAADYAGMHYVRNVLLVLFVSGAISGFAGMAEVSGVIHRLQQSISPGYGNTAIIIALIARLNPLSILLVSFLMGGLLVGGYSLQTAGFPSSMVAMFQGAILFFVLAGEMFNNYRLVRKEVRA</sequence>
<evidence type="ECO:0000313" key="7">
    <source>
        <dbReference type="EMBL" id="ADU26377.1"/>
    </source>
</evidence>
<evidence type="ECO:0000256" key="5">
    <source>
        <dbReference type="ARBA" id="ARBA00023136"/>
    </source>
</evidence>
<feature type="transmembrane region" description="Helical" evidence="6">
    <location>
        <begin position="23"/>
        <end position="43"/>
    </location>
</feature>
<name>E6U310_ETHHY</name>
<reference evidence="7 8" key="1">
    <citation type="submission" date="2010-12" db="EMBL/GenBank/DDBJ databases">
        <title>Complete sequence of Ethanoligenens harbinense YUAN-3.</title>
        <authorList>
            <person name="Lucas S."/>
            <person name="Copeland A."/>
            <person name="Lapidus A."/>
            <person name="Cheng J.-F."/>
            <person name="Bruce D."/>
            <person name="Goodwin L."/>
            <person name="Pitluck S."/>
            <person name="Chertkov O."/>
            <person name="Misra M."/>
            <person name="Detter J.C."/>
            <person name="Han C."/>
            <person name="Tapia R."/>
            <person name="Land M."/>
            <person name="Hauser L."/>
            <person name="Jeffries C."/>
            <person name="Kyrpides N."/>
            <person name="Ivanova N."/>
            <person name="Mikhailova N."/>
            <person name="Wang A."/>
            <person name="Mouttaki H."/>
            <person name="He Z."/>
            <person name="Zhou J."/>
            <person name="Hemme C.L."/>
            <person name="Woyke T."/>
        </authorList>
    </citation>
    <scope>NUCLEOTIDE SEQUENCE [LARGE SCALE GENOMIC DNA]</scope>
    <source>
        <strain evidence="8">DSM 18485 / JCM 12961 / CGMCC 1.5033 / YUAN-3</strain>
    </source>
</reference>
<dbReference type="Pfam" id="PF02653">
    <property type="entry name" value="BPD_transp_2"/>
    <property type="match status" value="1"/>
</dbReference>
<dbReference type="GO" id="GO:0005886">
    <property type="term" value="C:plasma membrane"/>
    <property type="evidence" value="ECO:0007669"/>
    <property type="project" value="UniProtKB-SubCell"/>
</dbReference>
<feature type="transmembrane region" description="Helical" evidence="6">
    <location>
        <begin position="123"/>
        <end position="143"/>
    </location>
</feature>
<feature type="transmembrane region" description="Helical" evidence="6">
    <location>
        <begin position="99"/>
        <end position="117"/>
    </location>
</feature>
<evidence type="ECO:0000256" key="6">
    <source>
        <dbReference type="SAM" id="Phobius"/>
    </source>
</evidence>
<feature type="transmembrane region" description="Helical" evidence="6">
    <location>
        <begin position="63"/>
        <end position="87"/>
    </location>
</feature>
<feature type="transmembrane region" description="Helical" evidence="6">
    <location>
        <begin position="303"/>
        <end position="321"/>
    </location>
</feature>
<keyword evidence="5 6" id="KW-0472">Membrane</keyword>
<organism evidence="7 8">
    <name type="scientific">Ethanoligenens harbinense (strain DSM 18485 / JCM 12961 / CGMCC 1.5033 / YUAN-3)</name>
    <dbReference type="NCBI Taxonomy" id="663278"/>
    <lineage>
        <taxon>Bacteria</taxon>
        <taxon>Bacillati</taxon>
        <taxon>Bacillota</taxon>
        <taxon>Clostridia</taxon>
        <taxon>Eubacteriales</taxon>
        <taxon>Oscillospiraceae</taxon>
        <taxon>Ethanoligenens</taxon>
    </lineage>
</organism>
<feature type="transmembrane region" description="Helical" evidence="6">
    <location>
        <begin position="155"/>
        <end position="175"/>
    </location>
</feature>
<dbReference type="Proteomes" id="UP000001551">
    <property type="component" value="Chromosome"/>
</dbReference>
<evidence type="ECO:0000256" key="3">
    <source>
        <dbReference type="ARBA" id="ARBA00022692"/>
    </source>
</evidence>
<keyword evidence="3 6" id="KW-0812">Transmembrane</keyword>
<dbReference type="CDD" id="cd06580">
    <property type="entry name" value="TM_PBP1_transp_TpRbsC_like"/>
    <property type="match status" value="1"/>
</dbReference>
<dbReference type="HOGENOM" id="CLU_040769_0_0_9"/>
<feature type="transmembrane region" description="Helical" evidence="6">
    <location>
        <begin position="327"/>
        <end position="348"/>
    </location>
</feature>
<feature type="transmembrane region" description="Helical" evidence="6">
    <location>
        <begin position="203"/>
        <end position="221"/>
    </location>
</feature>
<dbReference type="KEGG" id="eha:Ethha_0808"/>
<keyword evidence="2" id="KW-1003">Cell membrane</keyword>
<gene>
    <name evidence="7" type="ordered locus">Ethha_0808</name>
</gene>
<dbReference type="PANTHER" id="PTHR47089:SF1">
    <property type="entry name" value="GUANOSINE ABC TRANSPORTER PERMEASE PROTEIN NUPP"/>
    <property type="match status" value="1"/>
</dbReference>
<keyword evidence="4 6" id="KW-1133">Transmembrane helix</keyword>
<feature type="transmembrane region" description="Helical" evidence="6">
    <location>
        <begin position="280"/>
        <end position="296"/>
    </location>
</feature>
<evidence type="ECO:0000256" key="1">
    <source>
        <dbReference type="ARBA" id="ARBA00004651"/>
    </source>
</evidence>
<dbReference type="InterPro" id="IPR001851">
    <property type="entry name" value="ABC_transp_permease"/>
</dbReference>
<proteinExistence type="predicted"/>
<feature type="transmembrane region" description="Helical" evidence="6">
    <location>
        <begin position="247"/>
        <end position="268"/>
    </location>
</feature>
<protein>
    <submittedName>
        <fullName evidence="7">Inner-membrane translocator</fullName>
    </submittedName>
</protein>
<accession>E6U310</accession>
<dbReference type="GO" id="GO:0022857">
    <property type="term" value="F:transmembrane transporter activity"/>
    <property type="evidence" value="ECO:0007669"/>
    <property type="project" value="InterPro"/>
</dbReference>
<evidence type="ECO:0000313" key="8">
    <source>
        <dbReference type="Proteomes" id="UP000001551"/>
    </source>
</evidence>
<evidence type="ECO:0000256" key="2">
    <source>
        <dbReference type="ARBA" id="ARBA00022475"/>
    </source>
</evidence>
<dbReference type="eggNOG" id="COG4603">
    <property type="taxonomic scope" value="Bacteria"/>
</dbReference>
<dbReference type="RefSeq" id="WP_013484747.1">
    <property type="nucleotide sequence ID" value="NC_014828.1"/>
</dbReference>
<comment type="subcellular location">
    <subcellularLocation>
        <location evidence="1">Cell membrane</location>
        <topology evidence="1">Multi-pass membrane protein</topology>
    </subcellularLocation>
</comment>
<dbReference type="AlphaFoldDB" id="E6U310"/>
<dbReference type="STRING" id="663278.Ethha_0808"/>
<dbReference type="PANTHER" id="PTHR47089">
    <property type="entry name" value="ABC TRANSPORTER, PERMEASE PROTEIN"/>
    <property type="match status" value="1"/>
</dbReference>